<reference evidence="2" key="2">
    <citation type="submission" date="2018-05" db="EMBL/GenBank/DDBJ databases">
        <title>OmerRS3 (Oryza meridionalis Reference Sequence Version 3).</title>
        <authorList>
            <person name="Zhang J."/>
            <person name="Kudrna D."/>
            <person name="Lee S."/>
            <person name="Talag J."/>
            <person name="Welchert J."/>
            <person name="Wing R.A."/>
        </authorList>
    </citation>
    <scope>NUCLEOTIDE SEQUENCE [LARGE SCALE GENOMIC DNA]</scope>
    <source>
        <strain evidence="2">cv. OR44</strain>
    </source>
</reference>
<evidence type="ECO:0000313" key="2">
    <source>
        <dbReference type="EnsemblPlants" id="OMERI04G05380.1"/>
    </source>
</evidence>
<feature type="compositionally biased region" description="Low complexity" evidence="1">
    <location>
        <begin position="32"/>
        <end position="46"/>
    </location>
</feature>
<accession>A0A0E0DBW3</accession>
<protein>
    <submittedName>
        <fullName evidence="2">Uncharacterized protein</fullName>
    </submittedName>
</protein>
<sequence>MYPAARRRRTRSGKRRRRARLSHGFLDDGCGSAATTARPAPSATRAVVHGASPPSLPPVGISSQYSSGMSDNFDFGVLPALCLNLKSPPINYIKSTASWVSICGRSASLT</sequence>
<feature type="compositionally biased region" description="Basic residues" evidence="1">
    <location>
        <begin position="1"/>
        <end position="21"/>
    </location>
</feature>
<dbReference type="HOGENOM" id="CLU_2444569_0_0_1"/>
<feature type="region of interest" description="Disordered" evidence="1">
    <location>
        <begin position="1"/>
        <end position="53"/>
    </location>
</feature>
<organism evidence="2">
    <name type="scientific">Oryza meridionalis</name>
    <dbReference type="NCBI Taxonomy" id="40149"/>
    <lineage>
        <taxon>Eukaryota</taxon>
        <taxon>Viridiplantae</taxon>
        <taxon>Streptophyta</taxon>
        <taxon>Embryophyta</taxon>
        <taxon>Tracheophyta</taxon>
        <taxon>Spermatophyta</taxon>
        <taxon>Magnoliopsida</taxon>
        <taxon>Liliopsida</taxon>
        <taxon>Poales</taxon>
        <taxon>Poaceae</taxon>
        <taxon>BOP clade</taxon>
        <taxon>Oryzoideae</taxon>
        <taxon>Oryzeae</taxon>
        <taxon>Oryzinae</taxon>
        <taxon>Oryza</taxon>
    </lineage>
</organism>
<dbReference type="Proteomes" id="UP000008021">
    <property type="component" value="Chromosome 4"/>
</dbReference>
<name>A0A0E0DBW3_9ORYZ</name>
<evidence type="ECO:0000313" key="3">
    <source>
        <dbReference type="Proteomes" id="UP000008021"/>
    </source>
</evidence>
<dbReference type="EnsemblPlants" id="OMERI04G05380.1">
    <property type="protein sequence ID" value="OMERI04G05380.1"/>
    <property type="gene ID" value="OMERI04G05380"/>
</dbReference>
<dbReference type="Gramene" id="OMERI04G05380.1">
    <property type="protein sequence ID" value="OMERI04G05380.1"/>
    <property type="gene ID" value="OMERI04G05380"/>
</dbReference>
<proteinExistence type="predicted"/>
<reference evidence="2" key="1">
    <citation type="submission" date="2015-04" db="UniProtKB">
        <authorList>
            <consortium name="EnsemblPlants"/>
        </authorList>
    </citation>
    <scope>IDENTIFICATION</scope>
</reference>
<evidence type="ECO:0000256" key="1">
    <source>
        <dbReference type="SAM" id="MobiDB-lite"/>
    </source>
</evidence>
<dbReference type="AlphaFoldDB" id="A0A0E0DBW3"/>
<keyword evidence="3" id="KW-1185">Reference proteome</keyword>